<evidence type="ECO:0000256" key="1">
    <source>
        <dbReference type="SAM" id="MobiDB-lite"/>
    </source>
</evidence>
<dbReference type="EMBL" id="HBIP01003313">
    <property type="protein sequence ID" value="CAE0486408.1"/>
    <property type="molecule type" value="Transcribed_RNA"/>
</dbReference>
<name>A0A7S3VI52_DUNTE</name>
<sequence>MYGKITGILFCSARKHVAWTPHFDTYFDCYSQLPLRTLHHPILRLGRERRSAMMNLEPLPHPYTNYNRTGNVTALVGNWVEEQALKDATGLSRFETWVGQEEPSQSVHATRAVPPPMQTHPRVIEHDEAVAPQDWETMYMRSHADPSKATTYPQMIEYRSKSKLGPRAQRELAMLMEEAKSLPQETASSITAMSDGHDLNTTHRTDYTPKDMSQNRVGTRVMRDQCGRPAKRDPTFLAETQLVPRPLGDRLFGTAPLEAGATQTSVLPDPDIPITIYTESVAANRGGAPASTFRGTKTINSSQPFNKHTNFTKPLSDYSKVVEDE</sequence>
<feature type="region of interest" description="Disordered" evidence="1">
    <location>
        <begin position="286"/>
        <end position="325"/>
    </location>
</feature>
<feature type="compositionally biased region" description="Polar residues" evidence="1">
    <location>
        <begin position="293"/>
        <end position="313"/>
    </location>
</feature>
<proteinExistence type="predicted"/>
<organism evidence="2">
    <name type="scientific">Dunaliella tertiolecta</name>
    <name type="common">Green alga</name>
    <dbReference type="NCBI Taxonomy" id="3047"/>
    <lineage>
        <taxon>Eukaryota</taxon>
        <taxon>Viridiplantae</taxon>
        <taxon>Chlorophyta</taxon>
        <taxon>core chlorophytes</taxon>
        <taxon>Chlorophyceae</taxon>
        <taxon>CS clade</taxon>
        <taxon>Chlamydomonadales</taxon>
        <taxon>Dunaliellaceae</taxon>
        <taxon>Dunaliella</taxon>
    </lineage>
</organism>
<evidence type="ECO:0000313" key="2">
    <source>
        <dbReference type="EMBL" id="CAE0486408.1"/>
    </source>
</evidence>
<dbReference type="AlphaFoldDB" id="A0A7S3VI52"/>
<protein>
    <submittedName>
        <fullName evidence="2">Uncharacterized protein</fullName>
    </submittedName>
</protein>
<reference evidence="2" key="1">
    <citation type="submission" date="2021-01" db="EMBL/GenBank/DDBJ databases">
        <authorList>
            <person name="Corre E."/>
            <person name="Pelletier E."/>
            <person name="Niang G."/>
            <person name="Scheremetjew M."/>
            <person name="Finn R."/>
            <person name="Kale V."/>
            <person name="Holt S."/>
            <person name="Cochrane G."/>
            <person name="Meng A."/>
            <person name="Brown T."/>
            <person name="Cohen L."/>
        </authorList>
    </citation>
    <scope>NUCLEOTIDE SEQUENCE</scope>
    <source>
        <strain evidence="2">CCMP1320</strain>
    </source>
</reference>
<accession>A0A7S3VI52</accession>
<gene>
    <name evidence="2" type="ORF">DTER00134_LOCUS1447</name>
</gene>
<feature type="region of interest" description="Disordered" evidence="1">
    <location>
        <begin position="99"/>
        <end position="119"/>
    </location>
</feature>